<protein>
    <submittedName>
        <fullName evidence="1">Pc12g04010 protein</fullName>
    </submittedName>
</protein>
<evidence type="ECO:0000313" key="2">
    <source>
        <dbReference type="Proteomes" id="UP000000724"/>
    </source>
</evidence>
<dbReference type="OrthoDB" id="4348334at2759"/>
<dbReference type="AlphaFoldDB" id="B6GXA9"/>
<dbReference type="Proteomes" id="UP000000724">
    <property type="component" value="Contig Pc00c12"/>
</dbReference>
<reference evidence="1 2" key="1">
    <citation type="journal article" date="2008" name="Nat. Biotechnol.">
        <title>Genome sequencing and analysis of the filamentous fungus Penicillium chrysogenum.</title>
        <authorList>
            <person name="van den Berg M.A."/>
            <person name="Albang R."/>
            <person name="Albermann K."/>
            <person name="Badger J.H."/>
            <person name="Daran J.-M."/>
            <person name="Driessen A.J.M."/>
            <person name="Garcia-Estrada C."/>
            <person name="Fedorova N.D."/>
            <person name="Harris D.M."/>
            <person name="Heijne W.H.M."/>
            <person name="Joardar V.S."/>
            <person name="Kiel J.A.K.W."/>
            <person name="Kovalchuk A."/>
            <person name="Martin J.F."/>
            <person name="Nierman W.C."/>
            <person name="Nijland J.G."/>
            <person name="Pronk J.T."/>
            <person name="Roubos J.A."/>
            <person name="van der Klei I.J."/>
            <person name="van Peij N.N.M.E."/>
            <person name="Veenhuis M."/>
            <person name="von Doehren H."/>
            <person name="Wagner C."/>
            <person name="Wortman J.R."/>
            <person name="Bovenberg R.A.L."/>
        </authorList>
    </citation>
    <scope>NUCLEOTIDE SEQUENCE [LARGE SCALE GENOMIC DNA]</scope>
    <source>
        <strain evidence="2">ATCC 28089 / DSM 1075 / NRRL 1951 / Wisconsin 54-1255</strain>
    </source>
</reference>
<proteinExistence type="predicted"/>
<organism evidence="1 2">
    <name type="scientific">Penicillium rubens (strain ATCC 28089 / DSM 1075 / NRRL 1951 / Wisconsin 54-1255)</name>
    <name type="common">Penicillium chrysogenum</name>
    <dbReference type="NCBI Taxonomy" id="500485"/>
    <lineage>
        <taxon>Eukaryota</taxon>
        <taxon>Fungi</taxon>
        <taxon>Dikarya</taxon>
        <taxon>Ascomycota</taxon>
        <taxon>Pezizomycotina</taxon>
        <taxon>Eurotiomycetes</taxon>
        <taxon>Eurotiomycetidae</taxon>
        <taxon>Eurotiales</taxon>
        <taxon>Aspergillaceae</taxon>
        <taxon>Penicillium</taxon>
        <taxon>Penicillium chrysogenum species complex</taxon>
    </lineage>
</organism>
<evidence type="ECO:0000313" key="1">
    <source>
        <dbReference type="EMBL" id="CAP80028.1"/>
    </source>
</evidence>
<sequence length="487" mass="55765">MIYPEDISYPFDFVEATRKDRPISSYVELYLAHYLKIGHRANLPLSGLAATISSALFIDHYVPEILTINPRIVFRTLYRSVVIIAYRSSKALWPNRPLVVDILPPTISPTILAIDGSGISHSAQVQVFDTALKSAFRECRRIFSATREDLPGPRRSGPKVTSTWPITQGMKTSKSYRRGSVISRSYALFQKRSLISKPRISAISFVTVSHYLDVPLGNTPYAINAIEAIEDYRDLIILYIDSSLSSTYCQKIPRLYSSIADYYVSDCGLIDRFRGLDSLCLLYRCYSRSVTFLARYLEYKSYDVIRNPVRGRRRGPDPYRNSRVKFARRSHTLKVKAYKLTKFYNTDIYVVVNHQRGSFVYNSVEDRSWPPNDKKLLLGRSYLHRLFTNLIKRNESFLKDQRLPSILQPAQLTIANMVTQSPSHPDTQVVGSTYEPFQSSYMRMIMKADGISWQDNVLASTAHWILLAGYLVIQCVPKPVQQPTLFD</sequence>
<gene>
    <name evidence="1" type="ORF">Pc12g04010</name>
    <name evidence="1" type="ORF">PCH_Pc12g04010</name>
</gene>
<name>B6GXA9_PENRW</name>
<accession>B6GXA9</accession>
<dbReference type="EMBL" id="AM920427">
    <property type="protein sequence ID" value="CAP80028.1"/>
    <property type="molecule type" value="Genomic_DNA"/>
</dbReference>
<dbReference type="BioCyc" id="PCHR:PC12G04010-MONOMER"/>
<dbReference type="HOGENOM" id="CLU_560323_0_0_1"/>
<dbReference type="VEuPathDB" id="FungiDB:PCH_Pc12g04010"/>
<keyword evidence="2" id="KW-1185">Reference proteome</keyword>